<evidence type="ECO:0000313" key="3">
    <source>
        <dbReference type="EMBL" id="EFO83915.1"/>
    </source>
</evidence>
<feature type="domain" description="7TM GPCR serpentine receptor class x (Srx)" evidence="2">
    <location>
        <begin position="17"/>
        <end position="281"/>
    </location>
</feature>
<protein>
    <recommendedName>
        <fullName evidence="2">7TM GPCR serpentine receptor class x (Srx) domain-containing protein</fullName>
    </recommendedName>
</protein>
<dbReference type="Gene3D" id="1.20.1070.10">
    <property type="entry name" value="Rhodopsin 7-helix transmembrane proteins"/>
    <property type="match status" value="1"/>
</dbReference>
<dbReference type="SUPFAM" id="SSF81321">
    <property type="entry name" value="Family A G protein-coupled receptor-like"/>
    <property type="match status" value="1"/>
</dbReference>
<dbReference type="eggNOG" id="ENOG502TIEV">
    <property type="taxonomic scope" value="Eukaryota"/>
</dbReference>
<dbReference type="AlphaFoldDB" id="E3N1W7"/>
<feature type="transmembrane region" description="Helical" evidence="1">
    <location>
        <begin position="224"/>
        <end position="244"/>
    </location>
</feature>
<keyword evidence="1" id="KW-1133">Transmembrane helix</keyword>
<feature type="transmembrane region" description="Helical" evidence="1">
    <location>
        <begin position="256"/>
        <end position="280"/>
    </location>
</feature>
<evidence type="ECO:0000256" key="1">
    <source>
        <dbReference type="SAM" id="Phobius"/>
    </source>
</evidence>
<dbReference type="PANTHER" id="PTHR22718:SF11">
    <property type="entry name" value="7TM GPCR SERPENTINE RECEPTOR CLASS X (SRX) DOMAIN-CONTAINING PROTEIN"/>
    <property type="match status" value="1"/>
</dbReference>
<dbReference type="HOGENOM" id="CLU_059457_0_0_1"/>
<keyword evidence="1" id="KW-0472">Membrane</keyword>
<dbReference type="Proteomes" id="UP000008281">
    <property type="component" value="Unassembled WGS sequence"/>
</dbReference>
<organism evidence="4">
    <name type="scientific">Caenorhabditis remanei</name>
    <name type="common">Caenorhabditis vulgaris</name>
    <dbReference type="NCBI Taxonomy" id="31234"/>
    <lineage>
        <taxon>Eukaryota</taxon>
        <taxon>Metazoa</taxon>
        <taxon>Ecdysozoa</taxon>
        <taxon>Nematoda</taxon>
        <taxon>Chromadorea</taxon>
        <taxon>Rhabditida</taxon>
        <taxon>Rhabditina</taxon>
        <taxon>Rhabditomorpha</taxon>
        <taxon>Rhabditoidea</taxon>
        <taxon>Rhabditidae</taxon>
        <taxon>Peloderinae</taxon>
        <taxon>Caenorhabditis</taxon>
    </lineage>
</organism>
<keyword evidence="1" id="KW-0812">Transmembrane</keyword>
<evidence type="ECO:0000313" key="4">
    <source>
        <dbReference type="Proteomes" id="UP000008281"/>
    </source>
</evidence>
<evidence type="ECO:0000259" key="2">
    <source>
        <dbReference type="Pfam" id="PF10328"/>
    </source>
</evidence>
<reference evidence="3" key="1">
    <citation type="submission" date="2007-07" db="EMBL/GenBank/DDBJ databases">
        <title>PCAP assembly of the Caenorhabditis remanei genome.</title>
        <authorList>
            <consortium name="The Caenorhabditis remanei Sequencing Consortium"/>
            <person name="Wilson R.K."/>
        </authorList>
    </citation>
    <scope>NUCLEOTIDE SEQUENCE [LARGE SCALE GENOMIC DNA]</scope>
    <source>
        <strain evidence="3">PB4641</strain>
    </source>
</reference>
<sequence>MLQITLKLLLGILLGGISFYGLVANFLVVLPVYRLAFVAKRSPIYIISLVNIFADVFNLLLTTCYLVPLILKSAYIPNSTTDYKVSVIFGTGFMFCWYLGSITQIIMAINRLVVICFKSQDLFTCKVLIVIFSFIFPLCIAMTYIAQFGFPCCALVYDSRILSISYMSSGEKNFSNMFIDVPLNFTTSFTALVCYSLITIKIWKSKRMVSPNTDSISSSGNREYAYATQFCLITIFYTISWLLFRIFPIILDNQKVEYYCFVMIAVSLNNSANAMVYIVFNKEVIRHILRSRFFIFPLSGAHSSLAFENNAFKMVSSANFPSSVRQM</sequence>
<dbReference type="OrthoDB" id="5800492at2759"/>
<dbReference type="PANTHER" id="PTHR22718">
    <property type="entry name" value="SERPENTINE RECEPTOR, CLASS X"/>
    <property type="match status" value="1"/>
</dbReference>
<dbReference type="InterPro" id="IPR019430">
    <property type="entry name" value="7TM_GPCR_serpentine_rcpt_Srx"/>
</dbReference>
<feature type="transmembrane region" description="Helical" evidence="1">
    <location>
        <begin position="45"/>
        <end position="71"/>
    </location>
</feature>
<keyword evidence="4" id="KW-1185">Reference proteome</keyword>
<dbReference type="Pfam" id="PF10328">
    <property type="entry name" value="7TM_GPCR_Srx"/>
    <property type="match status" value="1"/>
</dbReference>
<dbReference type="InParanoid" id="E3N1W7"/>
<proteinExistence type="predicted"/>
<dbReference type="EMBL" id="DS268510">
    <property type="protein sequence ID" value="EFO83915.1"/>
    <property type="molecule type" value="Genomic_DNA"/>
</dbReference>
<dbReference type="STRING" id="31234.E3N1W7"/>
<feature type="transmembrane region" description="Helical" evidence="1">
    <location>
        <begin position="12"/>
        <end position="33"/>
    </location>
</feature>
<feature type="transmembrane region" description="Helical" evidence="1">
    <location>
        <begin position="83"/>
        <end position="106"/>
    </location>
</feature>
<feature type="transmembrane region" description="Helical" evidence="1">
    <location>
        <begin position="127"/>
        <end position="157"/>
    </location>
</feature>
<feature type="transmembrane region" description="Helical" evidence="1">
    <location>
        <begin position="177"/>
        <end position="203"/>
    </location>
</feature>
<name>E3N1W7_CAERE</name>
<accession>E3N1W7</accession>
<gene>
    <name evidence="3" type="ORF">CRE_14882</name>
</gene>
<dbReference type="CDD" id="cd00637">
    <property type="entry name" value="7tm_classA_rhodopsin-like"/>
    <property type="match status" value="1"/>
</dbReference>